<organism evidence="1">
    <name type="scientific">Klebsiella aerogenes</name>
    <name type="common">Enterobacter aerogenes</name>
    <dbReference type="NCBI Taxonomy" id="548"/>
    <lineage>
        <taxon>Bacteria</taxon>
        <taxon>Pseudomonadati</taxon>
        <taxon>Pseudomonadota</taxon>
        <taxon>Gammaproteobacteria</taxon>
        <taxon>Enterobacterales</taxon>
        <taxon>Enterobacteriaceae</taxon>
        <taxon>Klebsiella/Raoultella group</taxon>
        <taxon>Klebsiella</taxon>
    </lineage>
</organism>
<keyword evidence="1" id="KW-0614">Plasmid</keyword>
<evidence type="ECO:0000313" key="1">
    <source>
        <dbReference type="EMBL" id="ACO24918.1"/>
    </source>
</evidence>
<accession>C1IXZ2</accession>
<sequence>MTPSLPPPSQGGGACCSLPCEGEGRGGVGCQARSLKRHCSAVMAVRAAVSVRSTLGPSSISLKSSCTVRAISSLDKPPSGPISRRTPCSGTGRVLML</sequence>
<proteinExistence type="predicted"/>
<protein>
    <submittedName>
        <fullName evidence="1">Uncharacterized protein</fullName>
    </submittedName>
</protein>
<reference evidence="1" key="1">
    <citation type="journal article" date="2009" name="J. Microbiol.">
        <title>Nomenclature of ISCRl elements capable of mobilizing antibiotic resistance genes present in complex class 1 integrons.</title>
        <authorList>
            <person name="Sohn S.G."/>
            <person name="Lee J.J."/>
            <person name="Song J.S."/>
            <person name="Lee J.H."/>
            <person name="Sun H.I."/>
            <person name="Park K.S."/>
            <person name="Bae I.K."/>
            <person name="Lee J.H."/>
            <person name="Jeong B.C."/>
            <person name="Lee S.H."/>
        </authorList>
    </citation>
    <scope>NUCLEOTIDE SEQUENCE</scope>
    <source>
        <strain evidence="1">K995747.1</strain>
        <plasmid evidence="1">pYMG-5</plasmid>
    </source>
</reference>
<dbReference type="EMBL" id="FJ004895">
    <property type="protein sequence ID" value="ACO24918.1"/>
    <property type="molecule type" value="Genomic_DNA"/>
</dbReference>
<dbReference type="AlphaFoldDB" id="C1IXZ2"/>
<geneLocation type="plasmid" evidence="1">
    <name>pYMG-5</name>
</geneLocation>
<name>C1IXZ2_KLEAE</name>